<keyword evidence="3" id="KW-1185">Reference proteome</keyword>
<dbReference type="eggNOG" id="ENOG502THRW">
    <property type="taxonomic scope" value="Eukaryota"/>
</dbReference>
<protein>
    <submittedName>
        <fullName evidence="2">Uncharacterized protein</fullName>
    </submittedName>
</protein>
<dbReference type="AlphaFoldDB" id="E3QES3"/>
<dbReference type="EMBL" id="GG697344">
    <property type="protein sequence ID" value="EFQ29379.1"/>
    <property type="molecule type" value="Genomic_DNA"/>
</dbReference>
<proteinExistence type="predicted"/>
<accession>E3QES3</accession>
<dbReference type="GeneID" id="24409888"/>
<organism evidence="3">
    <name type="scientific">Colletotrichum graminicola (strain M1.001 / M2 / FGSC 10212)</name>
    <name type="common">Maize anthracnose fungus</name>
    <name type="synonym">Glomerella graminicola</name>
    <dbReference type="NCBI Taxonomy" id="645133"/>
    <lineage>
        <taxon>Eukaryota</taxon>
        <taxon>Fungi</taxon>
        <taxon>Dikarya</taxon>
        <taxon>Ascomycota</taxon>
        <taxon>Pezizomycotina</taxon>
        <taxon>Sordariomycetes</taxon>
        <taxon>Hypocreomycetidae</taxon>
        <taxon>Glomerellales</taxon>
        <taxon>Glomerellaceae</taxon>
        <taxon>Colletotrichum</taxon>
        <taxon>Colletotrichum graminicola species complex</taxon>
    </lineage>
</organism>
<evidence type="ECO:0000256" key="1">
    <source>
        <dbReference type="SAM" id="MobiDB-lite"/>
    </source>
</evidence>
<dbReference type="Proteomes" id="UP000008782">
    <property type="component" value="Unassembled WGS sequence"/>
</dbReference>
<dbReference type="RefSeq" id="XP_008093399.1">
    <property type="nucleotide sequence ID" value="XM_008095208.1"/>
</dbReference>
<feature type="compositionally biased region" description="Basic and acidic residues" evidence="1">
    <location>
        <begin position="204"/>
        <end position="218"/>
    </location>
</feature>
<name>E3QES3_COLGM</name>
<gene>
    <name evidence="2" type="ORF">GLRG_04523</name>
</gene>
<dbReference type="OrthoDB" id="4824153at2759"/>
<dbReference type="HOGENOM" id="CLU_068490_0_0_1"/>
<evidence type="ECO:0000313" key="3">
    <source>
        <dbReference type="Proteomes" id="UP000008782"/>
    </source>
</evidence>
<feature type="region of interest" description="Disordered" evidence="1">
    <location>
        <begin position="142"/>
        <end position="274"/>
    </location>
</feature>
<dbReference type="VEuPathDB" id="FungiDB:GLRG_04523"/>
<reference evidence="3" key="1">
    <citation type="journal article" date="2012" name="Nat. Genet.">
        <title>Lifestyle transitions in plant pathogenic Colletotrichum fungi deciphered by genome and transcriptome analyses.</title>
        <authorList>
            <person name="O'Connell R.J."/>
            <person name="Thon M.R."/>
            <person name="Hacquard S."/>
            <person name="Amyotte S.G."/>
            <person name="Kleemann J."/>
            <person name="Torres M.F."/>
            <person name="Damm U."/>
            <person name="Buiate E.A."/>
            <person name="Epstein L."/>
            <person name="Alkan N."/>
            <person name="Altmueller J."/>
            <person name="Alvarado-Balderrama L."/>
            <person name="Bauser C.A."/>
            <person name="Becker C."/>
            <person name="Birren B.W."/>
            <person name="Chen Z."/>
            <person name="Choi J."/>
            <person name="Crouch J.A."/>
            <person name="Duvick J.P."/>
            <person name="Farman M.A."/>
            <person name="Gan P."/>
            <person name="Heiman D."/>
            <person name="Henrissat B."/>
            <person name="Howard R.J."/>
            <person name="Kabbage M."/>
            <person name="Koch C."/>
            <person name="Kracher B."/>
            <person name="Kubo Y."/>
            <person name="Law A.D."/>
            <person name="Lebrun M.-H."/>
            <person name="Lee Y.-H."/>
            <person name="Miyara I."/>
            <person name="Moore N."/>
            <person name="Neumann U."/>
            <person name="Nordstroem K."/>
            <person name="Panaccione D.G."/>
            <person name="Panstruga R."/>
            <person name="Place M."/>
            <person name="Proctor R.H."/>
            <person name="Prusky D."/>
            <person name="Rech G."/>
            <person name="Reinhardt R."/>
            <person name="Rollins J.A."/>
            <person name="Rounsley S."/>
            <person name="Schardl C.L."/>
            <person name="Schwartz D.C."/>
            <person name="Shenoy N."/>
            <person name="Shirasu K."/>
            <person name="Sikhakolli U.R."/>
            <person name="Stueber K."/>
            <person name="Sukno S.A."/>
            <person name="Sweigard J.A."/>
            <person name="Takano Y."/>
            <person name="Takahara H."/>
            <person name="Trail F."/>
            <person name="van der Does H.C."/>
            <person name="Voll L.M."/>
            <person name="Will I."/>
            <person name="Young S."/>
            <person name="Zeng Q."/>
            <person name="Zhang J."/>
            <person name="Zhou S."/>
            <person name="Dickman M.B."/>
            <person name="Schulze-Lefert P."/>
            <person name="Ver Loren van Themaat E."/>
            <person name="Ma L.-J."/>
            <person name="Vaillancourt L.J."/>
        </authorList>
    </citation>
    <scope>NUCLEOTIDE SEQUENCE [LARGE SCALE GENOMIC DNA]</scope>
    <source>
        <strain evidence="3">M1.001 / M2 / FGSC 10212</strain>
    </source>
</reference>
<feature type="compositionally biased region" description="Basic and acidic residues" evidence="1">
    <location>
        <begin position="175"/>
        <end position="184"/>
    </location>
</feature>
<sequence>MCWRKQTIYKSCRHGRIEEIVCDDEKRRRREHAHVAALSSTTTRSRREQDRRSPWLVLFCPCFFLAPAAPPREERCRPKPTLEPLNGKCPRCLEEEANAAVCSGPGFVVDDHDDNNPPFRPEDAAAEASRRCGFIGDKHLHAAGRPASHDAYGGTGSRRNSRRGRSGSPSRSRRKGTDPTEVRLIRQPLYTNIRYEKAKRRERIRREQCNGEGPEHYSQRAQRTPGYRSGNQDQNQDHDQNQRPSGSTASPGGGADSQLFQPEDSTAHPAPLLLQRSMARADRVTMGARAKRGPLESVVLENGSGWGVRNDTAASPPEFTPGLSLDELFEEVEELWRTAPNQRR</sequence>
<evidence type="ECO:0000313" key="2">
    <source>
        <dbReference type="EMBL" id="EFQ29379.1"/>
    </source>
</evidence>